<dbReference type="EMBL" id="CM056811">
    <property type="protein sequence ID" value="KAJ8637438.1"/>
    <property type="molecule type" value="Genomic_DNA"/>
</dbReference>
<name>A0ACC2LW40_PERAE</name>
<gene>
    <name evidence="1" type="ORF">MRB53_011705</name>
</gene>
<accession>A0ACC2LW40</accession>
<dbReference type="Proteomes" id="UP001234297">
    <property type="component" value="Chromosome 3"/>
</dbReference>
<protein>
    <submittedName>
        <fullName evidence="1">Uncharacterized protein</fullName>
    </submittedName>
</protein>
<sequence>MSLIICFELAEFYLEERWKHVCCDYASTHYLMVLVQVGQRCYHQPVIARVNQEETADGLLSSSDHVDGYLSQLDY</sequence>
<reference evidence="1 2" key="1">
    <citation type="journal article" date="2022" name="Hortic Res">
        <title>A haplotype resolved chromosomal level avocado genome allows analysis of novel avocado genes.</title>
        <authorList>
            <person name="Nath O."/>
            <person name="Fletcher S.J."/>
            <person name="Hayward A."/>
            <person name="Shaw L.M."/>
            <person name="Masouleh A.K."/>
            <person name="Furtado A."/>
            <person name="Henry R.J."/>
            <person name="Mitter N."/>
        </authorList>
    </citation>
    <scope>NUCLEOTIDE SEQUENCE [LARGE SCALE GENOMIC DNA]</scope>
    <source>
        <strain evidence="2">cv. Hass</strain>
    </source>
</reference>
<evidence type="ECO:0000313" key="1">
    <source>
        <dbReference type="EMBL" id="KAJ8637438.1"/>
    </source>
</evidence>
<proteinExistence type="predicted"/>
<organism evidence="1 2">
    <name type="scientific">Persea americana</name>
    <name type="common">Avocado</name>
    <dbReference type="NCBI Taxonomy" id="3435"/>
    <lineage>
        <taxon>Eukaryota</taxon>
        <taxon>Viridiplantae</taxon>
        <taxon>Streptophyta</taxon>
        <taxon>Embryophyta</taxon>
        <taxon>Tracheophyta</taxon>
        <taxon>Spermatophyta</taxon>
        <taxon>Magnoliopsida</taxon>
        <taxon>Magnoliidae</taxon>
        <taxon>Laurales</taxon>
        <taxon>Lauraceae</taxon>
        <taxon>Persea</taxon>
    </lineage>
</organism>
<evidence type="ECO:0000313" key="2">
    <source>
        <dbReference type="Proteomes" id="UP001234297"/>
    </source>
</evidence>
<keyword evidence="2" id="KW-1185">Reference proteome</keyword>
<comment type="caution">
    <text evidence="1">The sequence shown here is derived from an EMBL/GenBank/DDBJ whole genome shotgun (WGS) entry which is preliminary data.</text>
</comment>